<organism evidence="1 2">
    <name type="scientific">Phycicoccus avicenniae</name>
    <dbReference type="NCBI Taxonomy" id="2828860"/>
    <lineage>
        <taxon>Bacteria</taxon>
        <taxon>Bacillati</taxon>
        <taxon>Actinomycetota</taxon>
        <taxon>Actinomycetes</taxon>
        <taxon>Micrococcales</taxon>
        <taxon>Intrasporangiaceae</taxon>
        <taxon>Phycicoccus</taxon>
    </lineage>
</organism>
<evidence type="ECO:0000313" key="1">
    <source>
        <dbReference type="EMBL" id="MBR7744151.1"/>
    </source>
</evidence>
<comment type="caution">
    <text evidence="1">The sequence shown here is derived from an EMBL/GenBank/DDBJ whole genome shotgun (WGS) entry which is preliminary data.</text>
</comment>
<dbReference type="RefSeq" id="WP_211603568.1">
    <property type="nucleotide sequence ID" value="NZ_JAGSNF010000018.1"/>
</dbReference>
<name>A0A941D9R7_9MICO</name>
<accession>A0A941D9R7</accession>
<evidence type="ECO:0000313" key="2">
    <source>
        <dbReference type="Proteomes" id="UP000677016"/>
    </source>
</evidence>
<dbReference type="EMBL" id="JAGSNF010000018">
    <property type="protein sequence ID" value="MBR7744151.1"/>
    <property type="molecule type" value="Genomic_DNA"/>
</dbReference>
<reference evidence="1" key="1">
    <citation type="submission" date="2021-04" db="EMBL/GenBank/DDBJ databases">
        <title>Phycicoccus avicenniae sp. nov., a novel endophytic actinomycetes isolated from branch of Avicennia mariana.</title>
        <authorList>
            <person name="Tuo L."/>
        </authorList>
    </citation>
    <scope>NUCLEOTIDE SEQUENCE</scope>
    <source>
        <strain evidence="1">BSK3Z-2</strain>
    </source>
</reference>
<dbReference type="Proteomes" id="UP000677016">
    <property type="component" value="Unassembled WGS sequence"/>
</dbReference>
<dbReference type="AlphaFoldDB" id="A0A941D9R7"/>
<protein>
    <submittedName>
        <fullName evidence="1">Uncharacterized protein</fullName>
    </submittedName>
</protein>
<proteinExistence type="predicted"/>
<gene>
    <name evidence="1" type="ORF">KC207_12725</name>
</gene>
<sequence>MKALVMTRAAALVMLAALVVVALVGRLPGVDGALAAAPARDFTVTSQPASQTVQRGQSVTYRISLAPVSGFTGQVSLSTGKAPSGTTLSLSPARVAVGPSTGTSTLTLSTTAAAAVGTQTFTLTAASGPTKRTLDLTVVVSAPASPSLTVGATPGTVTVAPGSTATYALSVSRLGGYTGPVSLATSGPLPAGVSATVSPASIPAGTTSPVAVTLTVRTSAATPGSTTPVTVTATGTAASPVIRSQVAPELVVDTNQSAKAFSLAATVSGALGPGIAPRPVELAVTNPNNQPLPVTNLGVTVTGTSDPRCGASEFTVRQYAGSYPVTVPARTEGTRLTTLGVPPSALPTVAMLNRAGNQDACKGVTVSLALTGSATNQ</sequence>
<keyword evidence="2" id="KW-1185">Reference proteome</keyword>